<dbReference type="InterPro" id="IPR003439">
    <property type="entry name" value="ABC_transporter-like_ATP-bd"/>
</dbReference>
<feature type="domain" description="ABC transporter" evidence="4">
    <location>
        <begin position="4"/>
        <end position="244"/>
    </location>
</feature>
<evidence type="ECO:0000256" key="2">
    <source>
        <dbReference type="ARBA" id="ARBA00022741"/>
    </source>
</evidence>
<dbReference type="RefSeq" id="WP_197079085.1">
    <property type="nucleotide sequence ID" value="NZ_CP046457.1"/>
</dbReference>
<dbReference type="EMBL" id="CP046457">
    <property type="protein sequence ID" value="QGU00391.1"/>
    <property type="molecule type" value="Genomic_DNA"/>
</dbReference>
<evidence type="ECO:0000256" key="1">
    <source>
        <dbReference type="ARBA" id="ARBA00022448"/>
    </source>
</evidence>
<dbReference type="PANTHER" id="PTHR43423:SF1">
    <property type="entry name" value="ABC TRANSPORTER I FAMILY MEMBER 17"/>
    <property type="match status" value="1"/>
</dbReference>
<keyword evidence="3 5" id="KW-0067">ATP-binding</keyword>
<organism evidence="5 6">
    <name type="scientific">Candidatus Syntrophocurvum alkaliphilum</name>
    <dbReference type="NCBI Taxonomy" id="2293317"/>
    <lineage>
        <taxon>Bacteria</taxon>
        <taxon>Bacillati</taxon>
        <taxon>Bacillota</taxon>
        <taxon>Clostridia</taxon>
        <taxon>Eubacteriales</taxon>
        <taxon>Syntrophomonadaceae</taxon>
        <taxon>Candidatus Syntrophocurvum</taxon>
    </lineage>
</organism>
<protein>
    <submittedName>
        <fullName evidence="5">Phosphate ABC transporter, ATP-binding protein PstB</fullName>
    </submittedName>
</protein>
<evidence type="ECO:0000313" key="5">
    <source>
        <dbReference type="EMBL" id="QGU00391.1"/>
    </source>
</evidence>
<dbReference type="Proteomes" id="UP000426444">
    <property type="component" value="Chromosome"/>
</dbReference>
<dbReference type="GO" id="GO:0035435">
    <property type="term" value="P:phosphate ion transmembrane transport"/>
    <property type="evidence" value="ECO:0007669"/>
    <property type="project" value="InterPro"/>
</dbReference>
<dbReference type="KEGG" id="salq:SYNTR_1797"/>
<gene>
    <name evidence="5" type="ORF">SYNTR_1797</name>
</gene>
<dbReference type="AlphaFoldDB" id="A0A6I6DM72"/>
<evidence type="ECO:0000256" key="3">
    <source>
        <dbReference type="ARBA" id="ARBA00022840"/>
    </source>
</evidence>
<keyword evidence="1" id="KW-0813">Transport</keyword>
<dbReference type="SUPFAM" id="SSF52540">
    <property type="entry name" value="P-loop containing nucleoside triphosphate hydrolases"/>
    <property type="match status" value="1"/>
</dbReference>
<dbReference type="GO" id="GO:0005315">
    <property type="term" value="F:phosphate transmembrane transporter activity"/>
    <property type="evidence" value="ECO:0007669"/>
    <property type="project" value="InterPro"/>
</dbReference>
<dbReference type="PROSITE" id="PS00211">
    <property type="entry name" value="ABC_TRANSPORTER_1"/>
    <property type="match status" value="1"/>
</dbReference>
<dbReference type="InterPro" id="IPR005670">
    <property type="entry name" value="PstB-like"/>
</dbReference>
<evidence type="ECO:0000259" key="4">
    <source>
        <dbReference type="PROSITE" id="PS50893"/>
    </source>
</evidence>
<dbReference type="GO" id="GO:0016887">
    <property type="term" value="F:ATP hydrolysis activity"/>
    <property type="evidence" value="ECO:0007669"/>
    <property type="project" value="InterPro"/>
</dbReference>
<dbReference type="GO" id="GO:0016020">
    <property type="term" value="C:membrane"/>
    <property type="evidence" value="ECO:0007669"/>
    <property type="project" value="InterPro"/>
</dbReference>
<dbReference type="InterPro" id="IPR003593">
    <property type="entry name" value="AAA+_ATPase"/>
</dbReference>
<dbReference type="PROSITE" id="PS50893">
    <property type="entry name" value="ABC_TRANSPORTER_2"/>
    <property type="match status" value="1"/>
</dbReference>
<dbReference type="Pfam" id="PF00005">
    <property type="entry name" value="ABC_tran"/>
    <property type="match status" value="1"/>
</dbReference>
<dbReference type="CDD" id="cd03260">
    <property type="entry name" value="ABC_PstB_phosphate_transporter"/>
    <property type="match status" value="1"/>
</dbReference>
<accession>A0A6I6DM72</accession>
<keyword evidence="2" id="KW-0547">Nucleotide-binding</keyword>
<dbReference type="InterPro" id="IPR027417">
    <property type="entry name" value="P-loop_NTPase"/>
</dbReference>
<sequence>MKAIEIKDWNSWYGHHHVLKDVCLEFDNNAITAIVGPSGCGKTTLLRSLNRTAEIGTTFKCKGEILVAGENIYSSTNVEKVRRKIGLVYQTPIALPLSIKENVLFGPRYYEERNKKKLNEILESCLIQAALWDEVKDNLNKPASHLSGGQKQRLSIARALAVNPKVLLLDEPCSSLDPNSTHLIEQLIIELSNNLPIVIVTHNLFQARRVANETVFMLDGKIVEKNKTEAMFTSPHEAETKKFFSGLVG</sequence>
<name>A0A6I6DM72_9FIRM</name>
<reference evidence="6" key="1">
    <citation type="journal article" date="2019" name="Microbiology">
        <title>Complete Genome Sequence of an Uncultured Bacterium of the Candidate Phylum Bipolaricaulota.</title>
        <authorList>
            <person name="Kadnikov V.V."/>
            <person name="Mardanov A.V."/>
            <person name="Beletsky A.V."/>
            <person name="Frank Y.A."/>
            <person name="Karnachuk O.V."/>
            <person name="Ravin N.V."/>
        </authorList>
    </citation>
    <scope>NUCLEOTIDE SEQUENCE [LARGE SCALE GENOMIC DNA]</scope>
</reference>
<proteinExistence type="predicted"/>
<dbReference type="SMART" id="SM00382">
    <property type="entry name" value="AAA"/>
    <property type="match status" value="1"/>
</dbReference>
<dbReference type="PANTHER" id="PTHR43423">
    <property type="entry name" value="ABC TRANSPORTER I FAMILY MEMBER 17"/>
    <property type="match status" value="1"/>
</dbReference>
<dbReference type="Gene3D" id="3.40.50.300">
    <property type="entry name" value="P-loop containing nucleotide triphosphate hydrolases"/>
    <property type="match status" value="1"/>
</dbReference>
<keyword evidence="6" id="KW-1185">Reference proteome</keyword>
<dbReference type="GO" id="GO:0005524">
    <property type="term" value="F:ATP binding"/>
    <property type="evidence" value="ECO:0007669"/>
    <property type="project" value="UniProtKB-KW"/>
</dbReference>
<evidence type="ECO:0000313" key="6">
    <source>
        <dbReference type="Proteomes" id="UP000426444"/>
    </source>
</evidence>
<dbReference type="InterPro" id="IPR017871">
    <property type="entry name" value="ABC_transporter-like_CS"/>
</dbReference>